<reference evidence="1" key="1">
    <citation type="submission" date="2024-06" db="EMBL/GenBank/DDBJ databases">
        <title>Lacrimispora cavernae sp. nov., a novel anaerobe isolated from bat guano pile inside a cave.</title>
        <authorList>
            <person name="Miller S.L."/>
            <person name="Lu N."/>
            <person name="King J."/>
            <person name="Sankaranarayanan K."/>
            <person name="Lawson P.A."/>
        </authorList>
    </citation>
    <scope>NUCLEOTIDE SEQUENCE</scope>
    <source>
        <strain evidence="1">BS-2</strain>
    </source>
</reference>
<dbReference type="SUPFAM" id="SSF51430">
    <property type="entry name" value="NAD(P)-linked oxidoreductase"/>
    <property type="match status" value="1"/>
</dbReference>
<dbReference type="RefSeq" id="WP_349947538.1">
    <property type="nucleotide sequence ID" value="NZ_CP157940.1"/>
</dbReference>
<gene>
    <name evidence="1" type="ORF">ABFV83_03390</name>
</gene>
<dbReference type="InterPro" id="IPR036812">
    <property type="entry name" value="NAD(P)_OxRdtase_dom_sf"/>
</dbReference>
<dbReference type="Gene3D" id="3.20.20.100">
    <property type="entry name" value="NADP-dependent oxidoreductase domain"/>
    <property type="match status" value="1"/>
</dbReference>
<accession>A0AAU7PRJ4</accession>
<proteinExistence type="predicted"/>
<dbReference type="EMBL" id="CP157940">
    <property type="protein sequence ID" value="XBS54850.1"/>
    <property type="molecule type" value="Genomic_DNA"/>
</dbReference>
<organism evidence="1">
    <name type="scientific">Lacrimispora sp. BS-2</name>
    <dbReference type="NCBI Taxonomy" id="3151850"/>
    <lineage>
        <taxon>Bacteria</taxon>
        <taxon>Bacillati</taxon>
        <taxon>Bacillota</taxon>
        <taxon>Clostridia</taxon>
        <taxon>Lachnospirales</taxon>
        <taxon>Lachnospiraceae</taxon>
        <taxon>Lacrimispora</taxon>
    </lineage>
</organism>
<evidence type="ECO:0000313" key="1">
    <source>
        <dbReference type="EMBL" id="XBS54850.1"/>
    </source>
</evidence>
<name>A0AAU7PRJ4_9FIRM</name>
<dbReference type="AlphaFoldDB" id="A0AAU7PRJ4"/>
<protein>
    <recommendedName>
        <fullName evidence="2">Aldo/keto reductase</fullName>
    </recommendedName>
</protein>
<sequence length="53" mass="5802">MKTLTDYYELSDGVKIPCIGFGTWQIHNGDMAAASVKEALKCGYSADPDTTTW</sequence>
<evidence type="ECO:0008006" key="2">
    <source>
        <dbReference type="Google" id="ProtNLM"/>
    </source>
</evidence>